<protein>
    <submittedName>
        <fullName evidence="1">Uncharacterized protein</fullName>
    </submittedName>
</protein>
<reference evidence="1 2" key="1">
    <citation type="submission" date="2019-05" db="EMBL/GenBank/DDBJ databases">
        <authorList>
            <person name="Pankratov T."/>
            <person name="Grouzdev D."/>
        </authorList>
    </citation>
    <scope>NUCLEOTIDE SEQUENCE [LARGE SCALE GENOMIC DNA]</scope>
    <source>
        <strain evidence="1 2">KEBCLARHB70R</strain>
    </source>
</reference>
<organism evidence="1 2">
    <name type="scientific">Lichenicoccus roseus</name>
    <dbReference type="NCBI Taxonomy" id="2683649"/>
    <lineage>
        <taxon>Bacteria</taxon>
        <taxon>Pseudomonadati</taxon>
        <taxon>Pseudomonadota</taxon>
        <taxon>Alphaproteobacteria</taxon>
        <taxon>Acetobacterales</taxon>
        <taxon>Acetobacteraceae</taxon>
        <taxon>Lichenicoccus</taxon>
    </lineage>
</organism>
<proteinExistence type="predicted"/>
<dbReference type="AlphaFoldDB" id="A0A5R9J0I8"/>
<keyword evidence="2" id="KW-1185">Reference proteome</keyword>
<dbReference type="Proteomes" id="UP000305654">
    <property type="component" value="Unassembled WGS sequence"/>
</dbReference>
<evidence type="ECO:0000313" key="1">
    <source>
        <dbReference type="EMBL" id="TLU71154.1"/>
    </source>
</evidence>
<name>A0A5R9J0I8_9PROT</name>
<sequence length="63" mass="7289">MPDYRVLILDQEVRVLAFETFNADDDQLAWKHVRMCFTAAYAVELWCGTRRVDLIGQQVSRGA</sequence>
<accession>A0A5R9J0I8</accession>
<evidence type="ECO:0000313" key="2">
    <source>
        <dbReference type="Proteomes" id="UP000305654"/>
    </source>
</evidence>
<dbReference type="EMBL" id="VCDI01000008">
    <property type="protein sequence ID" value="TLU71154.1"/>
    <property type="molecule type" value="Genomic_DNA"/>
</dbReference>
<comment type="caution">
    <text evidence="1">The sequence shown here is derived from an EMBL/GenBank/DDBJ whole genome shotgun (WGS) entry which is preliminary data.</text>
</comment>
<gene>
    <name evidence="1" type="ORF">FE263_18465</name>
</gene>